<feature type="domain" description="VWFD" evidence="19">
    <location>
        <begin position="1"/>
        <end position="54"/>
    </location>
</feature>
<dbReference type="SUPFAM" id="SSF57567">
    <property type="entry name" value="Serine protease inhibitors"/>
    <property type="match status" value="1"/>
</dbReference>
<dbReference type="SMART" id="SM00139">
    <property type="entry name" value="MyTH4"/>
    <property type="match status" value="1"/>
</dbReference>
<dbReference type="EMBL" id="GG666599">
    <property type="protein sequence ID" value="EEN50868.1"/>
    <property type="molecule type" value="Genomic_DNA"/>
</dbReference>
<dbReference type="InterPro" id="IPR029071">
    <property type="entry name" value="Ubiquitin-like_domsf"/>
</dbReference>
<evidence type="ECO:0000256" key="11">
    <source>
        <dbReference type="ARBA" id="ARBA00023203"/>
    </source>
</evidence>
<dbReference type="SUPFAM" id="SSF56436">
    <property type="entry name" value="C-type lectin-like"/>
    <property type="match status" value="1"/>
</dbReference>
<dbReference type="SMART" id="SM00034">
    <property type="entry name" value="CLECT"/>
    <property type="match status" value="1"/>
</dbReference>
<dbReference type="eggNOG" id="KOG1216">
    <property type="taxonomic scope" value="Eukaryota"/>
</dbReference>
<dbReference type="GO" id="GO:0003779">
    <property type="term" value="F:actin binding"/>
    <property type="evidence" value="ECO:0007669"/>
    <property type="project" value="UniProtKB-KW"/>
</dbReference>
<evidence type="ECO:0000259" key="15">
    <source>
        <dbReference type="PROSITE" id="PS50041"/>
    </source>
</evidence>
<dbReference type="CDD" id="cd17092">
    <property type="entry name" value="FERM1_F1_Myosin-VII"/>
    <property type="match status" value="1"/>
</dbReference>
<dbReference type="InterPro" id="IPR019749">
    <property type="entry name" value="Band_41_domain"/>
</dbReference>
<dbReference type="GO" id="GO:0005886">
    <property type="term" value="C:plasma membrane"/>
    <property type="evidence" value="ECO:0007669"/>
    <property type="project" value="UniProtKB-ARBA"/>
</dbReference>
<dbReference type="GO" id="GO:0005737">
    <property type="term" value="C:cytoplasm"/>
    <property type="evidence" value="ECO:0007669"/>
    <property type="project" value="UniProtKB-SubCell"/>
</dbReference>
<feature type="transmembrane region" description="Helical" evidence="12">
    <location>
        <begin position="1908"/>
        <end position="1928"/>
    </location>
</feature>
<evidence type="ECO:0000256" key="6">
    <source>
        <dbReference type="ARBA" id="ARBA00022692"/>
    </source>
</evidence>
<evidence type="ECO:0000256" key="9">
    <source>
        <dbReference type="ARBA" id="ARBA00023136"/>
    </source>
</evidence>
<evidence type="ECO:0000256" key="1">
    <source>
        <dbReference type="ARBA" id="ARBA00004141"/>
    </source>
</evidence>
<dbReference type="InterPro" id="IPR011993">
    <property type="entry name" value="PH-like_dom_sf"/>
</dbReference>
<dbReference type="PROSITE" id="PS51233">
    <property type="entry name" value="VWFD"/>
    <property type="match status" value="1"/>
</dbReference>
<dbReference type="CDD" id="cd14473">
    <property type="entry name" value="FERM_B-lobe"/>
    <property type="match status" value="1"/>
</dbReference>
<keyword evidence="5" id="KW-0963">Cytoplasm</keyword>
<feature type="compositionally biased region" description="Polar residues" evidence="14">
    <location>
        <begin position="1179"/>
        <end position="1190"/>
    </location>
</feature>
<dbReference type="Gene3D" id="3.10.100.10">
    <property type="entry name" value="Mannose-Binding Protein A, subunit A"/>
    <property type="match status" value="1"/>
</dbReference>
<dbReference type="InterPro" id="IPR000299">
    <property type="entry name" value="FERM_domain"/>
</dbReference>
<feature type="region of interest" description="Disordered" evidence="14">
    <location>
        <begin position="1151"/>
        <end position="1190"/>
    </location>
</feature>
<feature type="transmembrane region" description="Helical" evidence="12">
    <location>
        <begin position="1880"/>
        <end position="1901"/>
    </location>
</feature>
<dbReference type="Gene3D" id="1.20.80.10">
    <property type="match status" value="1"/>
</dbReference>
<keyword evidence="9 12" id="KW-0472">Membrane</keyword>
<dbReference type="InterPro" id="IPR014352">
    <property type="entry name" value="FERM/acyl-CoA-bd_prot_sf"/>
</dbReference>
<dbReference type="SUPFAM" id="SSF47031">
    <property type="entry name" value="Second domain of FERM"/>
    <property type="match status" value="1"/>
</dbReference>
<comment type="subcellular location">
    <subcellularLocation>
        <location evidence="2">Cytoplasm</location>
    </subcellularLocation>
    <subcellularLocation>
        <location evidence="1 12">Membrane</location>
        <topology evidence="1 12">Multi-pass membrane protein</topology>
    </subcellularLocation>
</comment>
<organism>
    <name type="scientific">Branchiostoma floridae</name>
    <name type="common">Florida lancelet</name>
    <name type="synonym">Amphioxus</name>
    <dbReference type="NCBI Taxonomy" id="7739"/>
    <lineage>
        <taxon>Eukaryota</taxon>
        <taxon>Metazoa</taxon>
        <taxon>Chordata</taxon>
        <taxon>Cephalochordata</taxon>
        <taxon>Leptocardii</taxon>
        <taxon>Amphioxiformes</taxon>
        <taxon>Branchiostomatidae</taxon>
        <taxon>Branchiostoma</taxon>
    </lineage>
</organism>
<evidence type="ECO:0000256" key="8">
    <source>
        <dbReference type="ARBA" id="ARBA00022989"/>
    </source>
</evidence>
<evidence type="ECO:0000256" key="13">
    <source>
        <dbReference type="SAM" id="Coils"/>
    </source>
</evidence>
<dbReference type="PANTHER" id="PTHR22692">
    <property type="entry name" value="MYOSIN VII, XV"/>
    <property type="match status" value="1"/>
</dbReference>
<evidence type="ECO:0000313" key="20">
    <source>
        <dbReference type="EMBL" id="EEN50868.1"/>
    </source>
</evidence>
<dbReference type="Gene3D" id="2.30.29.30">
    <property type="entry name" value="Pleckstrin-homology domain (PH domain)/Phosphotyrosine-binding domain (PTB)"/>
    <property type="match status" value="1"/>
</dbReference>
<dbReference type="Pfam" id="PF21989">
    <property type="entry name" value="RA_2"/>
    <property type="match status" value="1"/>
</dbReference>
<name>C3Z9D9_BRAFL</name>
<dbReference type="InterPro" id="IPR002919">
    <property type="entry name" value="TIL_dom"/>
</dbReference>
<dbReference type="SUPFAM" id="SSF53300">
    <property type="entry name" value="vWA-like"/>
    <property type="match status" value="1"/>
</dbReference>
<dbReference type="InterPro" id="IPR051567">
    <property type="entry name" value="Unconventional_Myosin_ATPase"/>
</dbReference>
<dbReference type="InterPro" id="IPR001304">
    <property type="entry name" value="C-type_lectin-like"/>
</dbReference>
<dbReference type="Pfam" id="PF00059">
    <property type="entry name" value="Lectin_C"/>
    <property type="match status" value="1"/>
</dbReference>
<dbReference type="InterPro" id="IPR041793">
    <property type="entry name" value="MyoVII_FERM_C1"/>
</dbReference>
<evidence type="ECO:0000256" key="12">
    <source>
        <dbReference type="RuleBase" id="RU910716"/>
    </source>
</evidence>
<keyword evidence="13" id="KW-0175">Coiled coil</keyword>
<feature type="transmembrane region" description="Helical" evidence="12">
    <location>
        <begin position="1995"/>
        <end position="2016"/>
    </location>
</feature>
<dbReference type="InterPro" id="IPR036084">
    <property type="entry name" value="Ser_inhib-like_sf"/>
</dbReference>
<dbReference type="Pfam" id="PF01826">
    <property type="entry name" value="TIL"/>
    <property type="match status" value="1"/>
</dbReference>
<dbReference type="SUPFAM" id="SSF54236">
    <property type="entry name" value="Ubiquitin-like"/>
    <property type="match status" value="1"/>
</dbReference>
<feature type="domain" description="FERM" evidence="16">
    <location>
        <begin position="1503"/>
        <end position="1823"/>
    </location>
</feature>
<dbReference type="InterPro" id="IPR016186">
    <property type="entry name" value="C-type_lectin-like/link_sf"/>
</dbReference>
<dbReference type="Pfam" id="PF00092">
    <property type="entry name" value="VWA"/>
    <property type="match status" value="1"/>
</dbReference>
<dbReference type="Pfam" id="PF08742">
    <property type="entry name" value="C8"/>
    <property type="match status" value="1"/>
</dbReference>
<proteinExistence type="inferred from homology"/>
<feature type="coiled-coil region" evidence="13">
    <location>
        <begin position="1038"/>
        <end position="1081"/>
    </location>
</feature>
<dbReference type="PROSITE" id="PS50234">
    <property type="entry name" value="VWFA"/>
    <property type="match status" value="1"/>
</dbReference>
<dbReference type="CDD" id="cd13198">
    <property type="entry name" value="FERM_C1_MyoVII"/>
    <property type="match status" value="1"/>
</dbReference>
<dbReference type="GO" id="GO:0005856">
    <property type="term" value="C:cytoskeleton"/>
    <property type="evidence" value="ECO:0007669"/>
    <property type="project" value="InterPro"/>
</dbReference>
<dbReference type="InterPro" id="IPR000857">
    <property type="entry name" value="MyTH4_dom"/>
</dbReference>
<dbReference type="Gene3D" id="3.40.50.410">
    <property type="entry name" value="von Willebrand factor, type A domain"/>
    <property type="match status" value="1"/>
</dbReference>
<feature type="region of interest" description="Disordered" evidence="14">
    <location>
        <begin position="669"/>
        <end position="761"/>
    </location>
</feature>
<dbReference type="CDD" id="cd19941">
    <property type="entry name" value="TIL"/>
    <property type="match status" value="1"/>
</dbReference>
<evidence type="ECO:0000256" key="7">
    <source>
        <dbReference type="ARBA" id="ARBA00022737"/>
    </source>
</evidence>
<dbReference type="Pfam" id="PF00784">
    <property type="entry name" value="MyTH4"/>
    <property type="match status" value="1"/>
</dbReference>
<keyword evidence="7" id="KW-0677">Repeat</keyword>
<dbReference type="eggNOG" id="KOG4229">
    <property type="taxonomic scope" value="Eukaryota"/>
</dbReference>
<evidence type="ECO:0000259" key="17">
    <source>
        <dbReference type="PROSITE" id="PS50234"/>
    </source>
</evidence>
<dbReference type="Gene3D" id="3.10.20.90">
    <property type="entry name" value="Phosphatidylinositol 3-kinase Catalytic Subunit, Chain A, domain 1"/>
    <property type="match status" value="1"/>
</dbReference>
<evidence type="ECO:0000259" key="18">
    <source>
        <dbReference type="PROSITE" id="PS51016"/>
    </source>
</evidence>
<dbReference type="SMART" id="SM00295">
    <property type="entry name" value="B41"/>
    <property type="match status" value="1"/>
</dbReference>
<dbReference type="Pfam" id="PF09815">
    <property type="entry name" value="XK-related"/>
    <property type="match status" value="1"/>
</dbReference>
<feature type="domain" description="VWFA" evidence="17">
    <location>
        <begin position="242"/>
        <end position="446"/>
    </location>
</feature>
<dbReference type="InterPro" id="IPR019748">
    <property type="entry name" value="FERM_central"/>
</dbReference>
<feature type="transmembrane region" description="Helical" evidence="12">
    <location>
        <begin position="1934"/>
        <end position="1951"/>
    </location>
</feature>
<feature type="transmembrane region" description="Helical" evidence="12">
    <location>
        <begin position="1963"/>
        <end position="1983"/>
    </location>
</feature>
<comment type="similarity">
    <text evidence="3">Belongs to the TRAFAC class myosin-kinesin ATPase superfamily. Myosin family.</text>
</comment>
<keyword evidence="10" id="KW-1015">Disulfide bond</keyword>
<gene>
    <name evidence="20" type="ORF">BRAFLDRAFT_124444</name>
</gene>
<dbReference type="Gene3D" id="2.10.25.10">
    <property type="entry name" value="Laminin"/>
    <property type="match status" value="1"/>
</dbReference>
<dbReference type="InterPro" id="IPR038185">
    <property type="entry name" value="MyTH4_dom_sf"/>
</dbReference>
<feature type="domain" description="MyTH4" evidence="18">
    <location>
        <begin position="1322"/>
        <end position="1498"/>
    </location>
</feature>
<dbReference type="SMART" id="SM00832">
    <property type="entry name" value="C8"/>
    <property type="match status" value="1"/>
</dbReference>
<dbReference type="InterPro" id="IPR018629">
    <property type="entry name" value="XK-rel"/>
</dbReference>
<dbReference type="InterPro" id="IPR016187">
    <property type="entry name" value="CTDL_fold"/>
</dbReference>
<dbReference type="Pfam" id="PF21998">
    <property type="entry name" value="FERM_C1_MyoVII"/>
    <property type="match status" value="1"/>
</dbReference>
<dbReference type="InterPro" id="IPR001846">
    <property type="entry name" value="VWF_type-D"/>
</dbReference>
<evidence type="ECO:0000256" key="14">
    <source>
        <dbReference type="SAM" id="MobiDB-lite"/>
    </source>
</evidence>
<evidence type="ECO:0000256" key="5">
    <source>
        <dbReference type="ARBA" id="ARBA00022490"/>
    </source>
</evidence>
<feature type="domain" description="C-type lectin" evidence="15">
    <location>
        <begin position="767"/>
        <end position="879"/>
    </location>
</feature>
<dbReference type="InterPro" id="IPR002035">
    <property type="entry name" value="VWF_A"/>
</dbReference>
<keyword evidence="8 12" id="KW-1133">Transmembrane helix</keyword>
<dbReference type="InterPro" id="IPR035963">
    <property type="entry name" value="FERM_2"/>
</dbReference>
<keyword evidence="6 12" id="KW-0812">Transmembrane</keyword>
<dbReference type="PROSITE" id="PS50041">
    <property type="entry name" value="C_TYPE_LECTIN_2"/>
    <property type="match status" value="1"/>
</dbReference>
<dbReference type="Gene3D" id="1.25.40.530">
    <property type="entry name" value="MyTH4 domain"/>
    <property type="match status" value="1"/>
</dbReference>
<dbReference type="STRING" id="7739.C3Z9D9"/>
<evidence type="ECO:0000256" key="3">
    <source>
        <dbReference type="ARBA" id="ARBA00008314"/>
    </source>
</evidence>
<dbReference type="InterPro" id="IPR014853">
    <property type="entry name" value="VWF/SSPO/ZAN-like_Cys-rich_dom"/>
</dbReference>
<dbReference type="InterPro" id="IPR036465">
    <property type="entry name" value="vWFA_dom_sf"/>
</dbReference>
<evidence type="ECO:0000256" key="2">
    <source>
        <dbReference type="ARBA" id="ARBA00004496"/>
    </source>
</evidence>
<sequence length="2037" mass="227875">MGSRAAGRVLRGLCGDFNGNRANDFMLPDGTIAPNWNDFGHSWLVEDEDDERCVVGPPPPPCPHGLMTVVSANDMCGLIMDHYGPFGVCHDLGVDPQDFFDDCVFDMCARDGDIVGLCENLEAYADACEEAGAIGFTWRSATLCPLPCPPNSHYNPCASPCPATCQNPDAPNQPCITLCVECCECDPGYVMSGPHCVPLEDCGCTDPMTGRYYPLEETWIQNGRRCVCTRNGIVCTESATQEIGLFLNASKTMVMHMNPPVDSQVLKASDGTVIEQVSDFKYLGSFSNTAYDVSHRIGLAWGASHSLRKVGYIVFDCISKWLISLGLYNVDTTALIPEIKAAEFTGGESRVGNAIYHLMCTANYRNGIPSAAIILTDGVAYEEHPNNLYELQSNAARAMGIELYAVAIGREFLFNLNALANIANGADRVFDVYSCCALAIRLLDDLCVPCPPGVDLVSCTQDPCVNAECAAHPTAMCKANYCGGCNAVFYDDQGNKVDCMAMNMYGWRISTSSLDDFTSCFLSCVKNCWGAAELTLAQIAGPKLHLLQRHRLRDVRSMEWTVLVSALLLFASIGWTSAQGWRISTSSLDDFTSCFLSCVKNCWGAAELTLAQIAAQKFHLLQRHRLRDVRSMEWTVLVSALLLFASIGWTSAQGICKFSNQSGLLTQEAYKGSSQQKHLNPRARPGSSVSHEGRCPESRQVSQPRSTPKRWELHRNWPVTHPAIDQGTAKESRELLRDKPYRQPRGIDQGTTRPEIDPPCPDGYTSSADTCYKVFAKEVTSYTEAQTHCNSEGGHLAMAKDPATNRLLVHLINQESQDLNFYYFGLTFSEEENAWIWDDGSDLVFSNWRPTEPNDPDEHCTVFCWGQWCDAPCSSSREFEFTAGFICEVRGGLGDGQKVIFPDPRETYNFARLDTTLSDELPSFTLCVHMRSSYSSLSMTLASYAVPEQHNELLLFYSGGFLAAFPTYIQAAFPTYIQAAFPTYIQAFMYKLYRIYGIPYQLADQTIFLIPYASDFQFCLSVRMLRGKKKGGKATPEEAELDREITILQHQRDRLLKRKQLVDLRKEIAMLQIETEQLAQNQGPGGPGGPDPNFDSVSMCSVNTAALEYMDPGNVFEPEYPGQGLQPLHWMGPNYRRKRTSSISDVSIASSLMEEHSSTSAAEDSPTRRGRRSYREDSGNATDTSSIASEQEFQWDERLAALSPTLAAEAREVRSHEEIGLDFGVPVIDDVNPKDEKTRKPKRTRSLLFGKKSSSEQKLKRQGSLPIKTGEKRQSSKSLSVLSLQDGEFEDILEEEMGEFLADYSFNTFALRHFMGGKNHSFTKEQLKQPLLKLKSEDDQQPPIKRRMSFRNFGAKITGKKSSKYDLSTDNAAKEAAVNNEVAQQPEVLPPTSGVEKVAFITGYGIYSKPLRDEIYSQLMKQLSDNPSERSRERGWFLLSLCAGCFAPSSLVTKVVRYFISGHAPPEYSLYCEERLRRTCSNGTRSLPPPQLEYNAVKKRRPILVAVTLMDERVVKVEVDSATTIRELRIQLSEKISLLDHFGFAFYITMFDQTISLTSGSAQWEHHIMDAISHVEQTGRDEGLSGKDVQWDLFFRKEVFGPWHDPYKDPVGTTLIYHQLVGGLKYGEYKCQDDAEYAEFSARRFYIEHGSSVSEEGLIEVIQTYVPDKLLKRLGAGYWVNATMDSFKKLYPDGTTVSSQDEKAVLVQQAMDKWAQLFSRFFVIKKMSGPGITLKRSAVAAVNWKELSVLEESDSGRGTKVALLVPLTDVKSVSKRKGTDTDDEFTVKTTRGPKFTFIMNNADEIQEMLQAFVGRHILEIHHPVQPTEEHGTSSTVLYHVLPLCYVKFDWSLLCDAATKAVVAFFYDKCLTKENLSQAKLLARILLITVWKLCELCARAFAVGLFASAAKWIVMVLAGHWVIMTAVMITVRDAWFTVNMLMCALVAAVDTFSMTWSIFYIQTFWLNTVLTLLGNIAMLVGWYFMKDERSWYDIPALAFVVSASVLSATLGIVEMILEKRIEYRCQGKERERQYEMRQ</sequence>
<dbReference type="FunFam" id="2.10.25.10:FF:000055">
    <property type="entry name" value="alpha-tectorin isoform X1"/>
    <property type="match status" value="1"/>
</dbReference>
<dbReference type="InParanoid" id="C3Z9D9"/>
<reference evidence="20" key="1">
    <citation type="journal article" date="2008" name="Nature">
        <title>The amphioxus genome and the evolution of the chordate karyotype.</title>
        <authorList>
            <consortium name="US DOE Joint Genome Institute (JGI-PGF)"/>
            <person name="Putnam N.H."/>
            <person name="Butts T."/>
            <person name="Ferrier D.E.K."/>
            <person name="Furlong R.F."/>
            <person name="Hellsten U."/>
            <person name="Kawashima T."/>
            <person name="Robinson-Rechavi M."/>
            <person name="Shoguchi E."/>
            <person name="Terry A."/>
            <person name="Yu J.-K."/>
            <person name="Benito-Gutierrez E.L."/>
            <person name="Dubchak I."/>
            <person name="Garcia-Fernandez J."/>
            <person name="Gibson-Brown J.J."/>
            <person name="Grigoriev I.V."/>
            <person name="Horton A.C."/>
            <person name="de Jong P.J."/>
            <person name="Jurka J."/>
            <person name="Kapitonov V.V."/>
            <person name="Kohara Y."/>
            <person name="Kuroki Y."/>
            <person name="Lindquist E."/>
            <person name="Lucas S."/>
            <person name="Osoegawa K."/>
            <person name="Pennacchio L.A."/>
            <person name="Salamov A.A."/>
            <person name="Satou Y."/>
            <person name="Sauka-Spengler T."/>
            <person name="Schmutz J."/>
            <person name="Shin-I T."/>
            <person name="Toyoda A."/>
            <person name="Bronner-Fraser M."/>
            <person name="Fujiyama A."/>
            <person name="Holland L.Z."/>
            <person name="Holland P.W.H."/>
            <person name="Satoh N."/>
            <person name="Rokhsar D.S."/>
        </authorList>
    </citation>
    <scope>NUCLEOTIDE SEQUENCE [LARGE SCALE GENOMIC DNA]</scope>
    <source>
        <strain evidence="20">S238N-H82</strain>
        <tissue evidence="20">Testes</tissue>
    </source>
</reference>
<dbReference type="PANTHER" id="PTHR22692:SF33">
    <property type="entry name" value="MYOSIN"/>
    <property type="match status" value="1"/>
</dbReference>
<feature type="compositionally biased region" description="Basic and acidic residues" evidence="14">
    <location>
        <begin position="728"/>
        <end position="741"/>
    </location>
</feature>
<keyword evidence="11" id="KW-0009">Actin-binding</keyword>
<protein>
    <recommendedName>
        <fullName evidence="12">XK-related protein</fullName>
    </recommendedName>
</protein>
<evidence type="ECO:0000259" key="19">
    <source>
        <dbReference type="PROSITE" id="PS51233"/>
    </source>
</evidence>
<evidence type="ECO:0000259" key="16">
    <source>
        <dbReference type="PROSITE" id="PS50057"/>
    </source>
</evidence>
<feature type="region of interest" description="Disordered" evidence="14">
    <location>
        <begin position="1226"/>
        <end position="1279"/>
    </location>
</feature>
<dbReference type="PROSITE" id="PS51016">
    <property type="entry name" value="MYTH4"/>
    <property type="match status" value="1"/>
</dbReference>
<dbReference type="PROSITE" id="PS50057">
    <property type="entry name" value="FERM_3"/>
    <property type="match status" value="1"/>
</dbReference>
<accession>C3Z9D9</accession>
<evidence type="ECO:0000256" key="10">
    <source>
        <dbReference type="ARBA" id="ARBA00023157"/>
    </source>
</evidence>
<comment type="similarity">
    <text evidence="4 12">Belongs to the XK family.</text>
</comment>
<evidence type="ECO:0000256" key="4">
    <source>
        <dbReference type="ARBA" id="ARBA00008789"/>
    </source>
</evidence>